<evidence type="ECO:0000313" key="3">
    <source>
        <dbReference type="EMBL" id="MBS1257642.1"/>
    </source>
</evidence>
<dbReference type="GO" id="GO:0000160">
    <property type="term" value="P:phosphorelay signal transduction system"/>
    <property type="evidence" value="ECO:0007669"/>
    <property type="project" value="InterPro"/>
</dbReference>
<dbReference type="SUPFAM" id="SSF52172">
    <property type="entry name" value="CheY-like"/>
    <property type="match status" value="1"/>
</dbReference>
<dbReference type="InterPro" id="IPR001789">
    <property type="entry name" value="Sig_transdc_resp-reg_receiver"/>
</dbReference>
<sequence length="155" mass="17593">MKEKKIILVEDDPDHADLILDIFKTEDVKSDVVLIRDGMEAIDYFQEADPSNQIAQSNVEGNNGKHLQIDLVILDLNLPKVDGMSILKFLKKNSRYCSIPVVILSTSSDQRTIDEAYKNGANGYVIKPLSYDEFVDKIKMLREYCSDKNTLPLQI</sequence>
<dbReference type="EMBL" id="JAANXD010000028">
    <property type="protein sequence ID" value="MBS1257642.1"/>
    <property type="molecule type" value="Genomic_DNA"/>
</dbReference>
<dbReference type="SMART" id="SM00448">
    <property type="entry name" value="REC"/>
    <property type="match status" value="1"/>
</dbReference>
<feature type="modified residue" description="4-aspartylphosphate" evidence="1">
    <location>
        <position position="75"/>
    </location>
</feature>
<keyword evidence="1" id="KW-0597">Phosphoprotein</keyword>
<dbReference type="Pfam" id="PF00072">
    <property type="entry name" value="Response_reg"/>
    <property type="match status" value="1"/>
</dbReference>
<proteinExistence type="predicted"/>
<organism evidence="3 4">
    <name type="scientific">Candidatus Scalindua arabica</name>
    <dbReference type="NCBI Taxonomy" id="1127984"/>
    <lineage>
        <taxon>Bacteria</taxon>
        <taxon>Pseudomonadati</taxon>
        <taxon>Planctomycetota</taxon>
        <taxon>Candidatus Brocadiia</taxon>
        <taxon>Candidatus Brocadiales</taxon>
        <taxon>Candidatus Scalinduaceae</taxon>
        <taxon>Candidatus Scalindua</taxon>
    </lineage>
</organism>
<name>A0A942A462_9BACT</name>
<dbReference type="PANTHER" id="PTHR44520">
    <property type="entry name" value="RESPONSE REGULATOR RCP1-RELATED"/>
    <property type="match status" value="1"/>
</dbReference>
<dbReference type="InterPro" id="IPR052893">
    <property type="entry name" value="TCS_response_regulator"/>
</dbReference>
<dbReference type="CDD" id="cd17557">
    <property type="entry name" value="REC_Rcp-like"/>
    <property type="match status" value="1"/>
</dbReference>
<dbReference type="Proteomes" id="UP000722750">
    <property type="component" value="Unassembled WGS sequence"/>
</dbReference>
<evidence type="ECO:0000259" key="2">
    <source>
        <dbReference type="PROSITE" id="PS50110"/>
    </source>
</evidence>
<accession>A0A942A462</accession>
<reference evidence="3" key="1">
    <citation type="journal article" date="2021" name="ISME J.">
        <title>Fine-scale metabolic discontinuity in a stratified prokaryote microbiome of a Red Sea deep halocline.</title>
        <authorList>
            <person name="Michoud G."/>
            <person name="Ngugi D.K."/>
            <person name="Barozzi A."/>
            <person name="Merlino G."/>
            <person name="Calleja M.L."/>
            <person name="Delgado-Huertas A."/>
            <person name="Moran X.A.G."/>
            <person name="Daffonchio D."/>
        </authorList>
    </citation>
    <scope>NUCLEOTIDE SEQUENCE</scope>
    <source>
        <strain evidence="3">SuakinDeep_MAG55_1</strain>
    </source>
</reference>
<protein>
    <submittedName>
        <fullName evidence="3">Response regulator rcp1</fullName>
    </submittedName>
</protein>
<dbReference type="AlphaFoldDB" id="A0A942A462"/>
<feature type="domain" description="Response regulatory" evidence="2">
    <location>
        <begin position="5"/>
        <end position="142"/>
    </location>
</feature>
<dbReference type="PROSITE" id="PS50110">
    <property type="entry name" value="RESPONSE_REGULATORY"/>
    <property type="match status" value="1"/>
</dbReference>
<dbReference type="Gene3D" id="3.40.50.2300">
    <property type="match status" value="1"/>
</dbReference>
<evidence type="ECO:0000313" key="4">
    <source>
        <dbReference type="Proteomes" id="UP000722750"/>
    </source>
</evidence>
<comment type="caution">
    <text evidence="3">The sequence shown here is derived from an EMBL/GenBank/DDBJ whole genome shotgun (WGS) entry which is preliminary data.</text>
</comment>
<dbReference type="InterPro" id="IPR011006">
    <property type="entry name" value="CheY-like_superfamily"/>
</dbReference>
<evidence type="ECO:0000256" key="1">
    <source>
        <dbReference type="PROSITE-ProRule" id="PRU00169"/>
    </source>
</evidence>
<gene>
    <name evidence="3" type="ORF">MAG551_00686</name>
</gene>